<keyword evidence="3" id="KW-0808">Transferase</keyword>
<feature type="domain" description="PAP-associated" evidence="7">
    <location>
        <begin position="458"/>
        <end position="495"/>
    </location>
</feature>
<dbReference type="GO" id="GO:0046872">
    <property type="term" value="F:metal ion binding"/>
    <property type="evidence" value="ECO:0007669"/>
    <property type="project" value="UniProtKB-KW"/>
</dbReference>
<dbReference type="Pfam" id="PF03828">
    <property type="entry name" value="PAP_assoc"/>
    <property type="match status" value="1"/>
</dbReference>
<dbReference type="OrthoDB" id="434989at2759"/>
<keyword evidence="4" id="KW-0479">Metal-binding</keyword>
<dbReference type="EMBL" id="LNIX01000006">
    <property type="protein sequence ID" value="OXA53073.1"/>
    <property type="molecule type" value="Genomic_DNA"/>
</dbReference>
<evidence type="ECO:0000313" key="9">
    <source>
        <dbReference type="EMBL" id="OXA53073.1"/>
    </source>
</evidence>
<protein>
    <submittedName>
        <fullName evidence="9">Poly(A) RNA polymerase, mitochondrial</fullName>
    </submittedName>
</protein>
<keyword evidence="10" id="KW-1185">Reference proteome</keyword>
<evidence type="ECO:0000256" key="3">
    <source>
        <dbReference type="ARBA" id="ARBA00022679"/>
    </source>
</evidence>
<comment type="cofactor">
    <cofactor evidence="1">
        <name>Mn(2+)</name>
        <dbReference type="ChEBI" id="CHEBI:29035"/>
    </cofactor>
</comment>
<sequence length="593" mass="66892">MSIFRKFPSALRFSTSRNNNVPHYHHNRNSSSNFTNSTKFEHYLNLRRSQAEKSILIQINGLSACPQVRDHLSSKYGPLLSVYHYSIPSKGKSGPPACPIAPTGGEFHWLLAEFERKEDFAKAITSCGNVEGTVPYTSPMTWFKNSTASQKDDRKSTIGTKGKKKTTSEVSRDMDGIESEKLIACTSLDFGTGNNLNQQLGILEKSLRLSDLGIRLRFLIAHQLEFTLQSLFPQGCVLPFGSTVSGIGRQSGDLDLVLLPDKNEIFSSSQGDEAKETENKLMLQSKMHTSGNSSNARFQVQRVMETIADIIQLCTPGCTHVQRILQARIPILRFWSDYTELQCDLSMTNASGVHMSELIYIMTKLDSRFSTLLFAIRSWASARKITNPVPGRQPTNFMFVLLLMYFLQHKSILPTLDILFNNPDASDLRITTDGIDCTFLRRTDKISKHFSPQCQTESVAELLFQFFEFYSEFDFNTKGVSLLTGSAWGKPDAGPLYIQNPLERHLNVARNVSKEEVTRFKSKAKEFLYTGKGLSLPSQYLKSLSECCSALWKLETASSDKHQVSLKDLLLTPVYDSRRPEENRIKIKELFSE</sequence>
<dbReference type="GO" id="GO:0031123">
    <property type="term" value="P:RNA 3'-end processing"/>
    <property type="evidence" value="ECO:0007669"/>
    <property type="project" value="TreeGrafter"/>
</dbReference>
<evidence type="ECO:0000256" key="1">
    <source>
        <dbReference type="ARBA" id="ARBA00001936"/>
    </source>
</evidence>
<keyword evidence="5" id="KW-0460">Magnesium</keyword>
<evidence type="ECO:0000259" key="8">
    <source>
        <dbReference type="Pfam" id="PF22600"/>
    </source>
</evidence>
<proteinExistence type="predicted"/>
<reference evidence="9 10" key="1">
    <citation type="submission" date="2015-12" db="EMBL/GenBank/DDBJ databases">
        <title>The genome of Folsomia candida.</title>
        <authorList>
            <person name="Faddeeva A."/>
            <person name="Derks M.F."/>
            <person name="Anvar Y."/>
            <person name="Smit S."/>
            <person name="Van Straalen N."/>
            <person name="Roelofs D."/>
        </authorList>
    </citation>
    <scope>NUCLEOTIDE SEQUENCE [LARGE SCALE GENOMIC DNA]</scope>
    <source>
        <strain evidence="9 10">VU population</strain>
        <tissue evidence="9">Whole body</tissue>
    </source>
</reference>
<dbReference type="Gene3D" id="1.10.1410.10">
    <property type="match status" value="1"/>
</dbReference>
<evidence type="ECO:0000256" key="5">
    <source>
        <dbReference type="ARBA" id="ARBA00022842"/>
    </source>
</evidence>
<evidence type="ECO:0000256" key="2">
    <source>
        <dbReference type="ARBA" id="ARBA00001946"/>
    </source>
</evidence>
<dbReference type="PANTHER" id="PTHR12271">
    <property type="entry name" value="POLY A POLYMERASE CID PAP -RELATED"/>
    <property type="match status" value="1"/>
</dbReference>
<dbReference type="SUPFAM" id="SSF81301">
    <property type="entry name" value="Nucleotidyltransferase"/>
    <property type="match status" value="1"/>
</dbReference>
<dbReference type="OMA" id="CTHVQRI"/>
<evidence type="ECO:0000313" key="10">
    <source>
        <dbReference type="Proteomes" id="UP000198287"/>
    </source>
</evidence>
<dbReference type="InterPro" id="IPR054708">
    <property type="entry name" value="MTPAP-like_central"/>
</dbReference>
<feature type="region of interest" description="Disordered" evidence="6">
    <location>
        <begin position="145"/>
        <end position="173"/>
    </location>
</feature>
<evidence type="ECO:0000256" key="6">
    <source>
        <dbReference type="SAM" id="MobiDB-lite"/>
    </source>
</evidence>
<dbReference type="InterPro" id="IPR002058">
    <property type="entry name" value="PAP_assoc"/>
</dbReference>
<name>A0A226E632_FOLCA</name>
<feature type="domain" description="Poly(A) RNA polymerase mitochondrial-like central palm" evidence="8">
    <location>
        <begin position="196"/>
        <end position="361"/>
    </location>
</feature>
<accession>A0A226E632</accession>
<comment type="caution">
    <text evidence="9">The sequence shown here is derived from an EMBL/GenBank/DDBJ whole genome shotgun (WGS) entry which is preliminary data.</text>
</comment>
<evidence type="ECO:0000259" key="7">
    <source>
        <dbReference type="Pfam" id="PF03828"/>
    </source>
</evidence>
<dbReference type="PANTHER" id="PTHR12271:SF133">
    <property type="entry name" value="POLY(A) RNA POLYMERASE, MITOCHONDRIAL"/>
    <property type="match status" value="1"/>
</dbReference>
<dbReference type="InterPro" id="IPR043519">
    <property type="entry name" value="NT_sf"/>
</dbReference>
<organism evidence="9 10">
    <name type="scientific">Folsomia candida</name>
    <name type="common">Springtail</name>
    <dbReference type="NCBI Taxonomy" id="158441"/>
    <lineage>
        <taxon>Eukaryota</taxon>
        <taxon>Metazoa</taxon>
        <taxon>Ecdysozoa</taxon>
        <taxon>Arthropoda</taxon>
        <taxon>Hexapoda</taxon>
        <taxon>Collembola</taxon>
        <taxon>Entomobryomorpha</taxon>
        <taxon>Isotomoidea</taxon>
        <taxon>Isotomidae</taxon>
        <taxon>Proisotominae</taxon>
        <taxon>Folsomia</taxon>
    </lineage>
</organism>
<dbReference type="AlphaFoldDB" id="A0A226E632"/>
<dbReference type="GO" id="GO:1990817">
    <property type="term" value="F:poly(A) RNA polymerase activity"/>
    <property type="evidence" value="ECO:0007669"/>
    <property type="project" value="TreeGrafter"/>
</dbReference>
<dbReference type="STRING" id="158441.A0A226E632"/>
<evidence type="ECO:0000256" key="4">
    <source>
        <dbReference type="ARBA" id="ARBA00022723"/>
    </source>
</evidence>
<dbReference type="Gene3D" id="3.30.460.10">
    <property type="entry name" value="Beta Polymerase, domain 2"/>
    <property type="match status" value="1"/>
</dbReference>
<dbReference type="Pfam" id="PF22600">
    <property type="entry name" value="MTPAP-like_central"/>
    <property type="match status" value="1"/>
</dbReference>
<dbReference type="SUPFAM" id="SSF81631">
    <property type="entry name" value="PAP/OAS1 substrate-binding domain"/>
    <property type="match status" value="1"/>
</dbReference>
<dbReference type="CDD" id="cd05402">
    <property type="entry name" value="NT_PAP_TUTase"/>
    <property type="match status" value="1"/>
</dbReference>
<comment type="cofactor">
    <cofactor evidence="2">
        <name>Mg(2+)</name>
        <dbReference type="ChEBI" id="CHEBI:18420"/>
    </cofactor>
</comment>
<gene>
    <name evidence="9" type="ORF">Fcan01_12047</name>
</gene>
<dbReference type="Proteomes" id="UP000198287">
    <property type="component" value="Unassembled WGS sequence"/>
</dbReference>